<evidence type="ECO:0000313" key="4">
    <source>
        <dbReference type="Proteomes" id="UP000094236"/>
    </source>
</evidence>
<sequence>MMPFVLNSHKSFVAQPSVQPPNISNYRVRRKSSLSITETFSSLNTKENEPDDNKYGYDVQNKNANGSDLNFPKRQPCCFRCTRLLNSDNIQLTENVSSSVLQNSITKPLMISPQRSFSTVSSQSPFSETLGPSFNKGTRRLSQPLTATYQESLLSGRTSGLQSNPIQFTAKIGVIRSGNGGEAGTSRRNNYKQYTIPFDAVYYKWDLNVPSVGNHDDDVKQSPYVGNIDLEKFFIEREIKENLNRMNNNNNNNNNNDNNKLSHSQNEKSTKKKKKKFVGDELPSSADSNSHESSSQEHQAEQQAEQEQKQEQKQKPDYGRRSFPGMLVPEKGLLQVIIYNQEKSVANFLLFPYDLSNYLKDENSKTFIRRNNYFANDFTKVFLSTIQFQFAKVKNNYVIYNNIKIIFHNRILPIVGASGIYSNEKEVSNDFFNGQNNSKDKNQNEGSNKDNTTSSETSSSSSKKYEITTGASSSLDLQYFKKCKNCKKLDAEILRIARSEDPCVFGNKKIGQDLLKSNFVVGNCNINTRKHSNKEELESPLSSKKISSSLLAATNNSHSLHYYNIHGNPRKLSLIHMNKVNTDDGVIKAKSISSIKEVDKSNSNKNVEEPTAIKISYLNGRFENYKNLNVFDSDSDSQEE</sequence>
<dbReference type="SMART" id="SM01177">
    <property type="entry name" value="DUF4210"/>
    <property type="match status" value="1"/>
</dbReference>
<keyword evidence="4" id="KW-1185">Reference proteome</keyword>
<dbReference type="InterPro" id="IPR051506">
    <property type="entry name" value="ATOS_Transcription_Regulators"/>
</dbReference>
<name>A0A1E4U2I4_PACTA</name>
<evidence type="ECO:0000259" key="2">
    <source>
        <dbReference type="SMART" id="SM01177"/>
    </source>
</evidence>
<feature type="compositionally biased region" description="Low complexity" evidence="1">
    <location>
        <begin position="452"/>
        <end position="462"/>
    </location>
</feature>
<feature type="region of interest" description="Disordered" evidence="1">
    <location>
        <begin position="120"/>
        <end position="139"/>
    </location>
</feature>
<feature type="region of interest" description="Disordered" evidence="1">
    <location>
        <begin position="432"/>
        <end position="463"/>
    </location>
</feature>
<feature type="compositionally biased region" description="Polar residues" evidence="1">
    <location>
        <begin position="130"/>
        <end position="139"/>
    </location>
</feature>
<dbReference type="AlphaFoldDB" id="A0A1E4U2I4"/>
<evidence type="ECO:0000313" key="3">
    <source>
        <dbReference type="EMBL" id="ODV98216.1"/>
    </source>
</evidence>
<dbReference type="EMBL" id="KV454011">
    <property type="protein sequence ID" value="ODV98216.1"/>
    <property type="molecule type" value="Genomic_DNA"/>
</dbReference>
<reference evidence="4" key="1">
    <citation type="submission" date="2016-05" db="EMBL/GenBank/DDBJ databases">
        <title>Comparative genomics of biotechnologically important yeasts.</title>
        <authorList>
            <consortium name="DOE Joint Genome Institute"/>
            <person name="Riley R."/>
            <person name="Haridas S."/>
            <person name="Wolfe K.H."/>
            <person name="Lopes M.R."/>
            <person name="Hittinger C.T."/>
            <person name="Goker M."/>
            <person name="Salamov A."/>
            <person name="Wisecaver J."/>
            <person name="Long T.M."/>
            <person name="Aerts A.L."/>
            <person name="Barry K."/>
            <person name="Choi C."/>
            <person name="Clum A."/>
            <person name="Coughlan A.Y."/>
            <person name="Deshpande S."/>
            <person name="Douglass A.P."/>
            <person name="Hanson S.J."/>
            <person name="Klenk H.-P."/>
            <person name="Labutti K."/>
            <person name="Lapidus A."/>
            <person name="Lindquist E."/>
            <person name="Lipzen A."/>
            <person name="Meier-Kolthoff J.P."/>
            <person name="Ohm R.A."/>
            <person name="Otillar R.P."/>
            <person name="Pangilinan J."/>
            <person name="Peng Y."/>
            <person name="Rokas A."/>
            <person name="Rosa C.A."/>
            <person name="Scheuner C."/>
            <person name="Sibirny A.A."/>
            <person name="Slot J.C."/>
            <person name="Stielow J.B."/>
            <person name="Sun H."/>
            <person name="Kurtzman C.P."/>
            <person name="Blackwell M."/>
            <person name="Grigoriev I.V."/>
            <person name="Jeffries T.W."/>
        </authorList>
    </citation>
    <scope>NUCLEOTIDE SEQUENCE [LARGE SCALE GENOMIC DNA]</scope>
    <source>
        <strain evidence="4">NRRL Y-2460</strain>
    </source>
</reference>
<evidence type="ECO:0000256" key="1">
    <source>
        <dbReference type="SAM" id="MobiDB-lite"/>
    </source>
</evidence>
<accession>A0A1E4U2I4</accession>
<dbReference type="PANTHER" id="PTHR13199:SF11">
    <property type="entry name" value="PROTEIN ATOSSA"/>
    <property type="match status" value="1"/>
</dbReference>
<feature type="domain" description="Atos-like conserved" evidence="2">
    <location>
        <begin position="145"/>
        <end position="225"/>
    </location>
</feature>
<dbReference type="PANTHER" id="PTHR13199">
    <property type="entry name" value="GH03947P"/>
    <property type="match status" value="1"/>
</dbReference>
<dbReference type="OrthoDB" id="4080581at2759"/>
<dbReference type="Pfam" id="PF13915">
    <property type="entry name" value="DUF4210"/>
    <property type="match status" value="1"/>
</dbReference>
<feature type="region of interest" description="Disordered" evidence="1">
    <location>
        <begin position="245"/>
        <end position="323"/>
    </location>
</feature>
<protein>
    <recommendedName>
        <fullName evidence="2">Atos-like conserved domain-containing protein</fullName>
    </recommendedName>
</protein>
<proteinExistence type="predicted"/>
<dbReference type="InterPro" id="IPR025261">
    <property type="entry name" value="Atos-like_cons_dom"/>
</dbReference>
<dbReference type="Proteomes" id="UP000094236">
    <property type="component" value="Unassembled WGS sequence"/>
</dbReference>
<feature type="compositionally biased region" description="Low complexity" evidence="1">
    <location>
        <begin position="245"/>
        <end position="259"/>
    </location>
</feature>
<feature type="compositionally biased region" description="Basic and acidic residues" evidence="1">
    <location>
        <begin position="294"/>
        <end position="320"/>
    </location>
</feature>
<organism evidence="3 4">
    <name type="scientific">Pachysolen tannophilus NRRL Y-2460</name>
    <dbReference type="NCBI Taxonomy" id="669874"/>
    <lineage>
        <taxon>Eukaryota</taxon>
        <taxon>Fungi</taxon>
        <taxon>Dikarya</taxon>
        <taxon>Ascomycota</taxon>
        <taxon>Saccharomycotina</taxon>
        <taxon>Pichiomycetes</taxon>
        <taxon>Pachysolenaceae</taxon>
        <taxon>Pachysolen</taxon>
    </lineage>
</organism>
<gene>
    <name evidence="3" type="ORF">PACTADRAFT_83531</name>
</gene>